<proteinExistence type="predicted"/>
<dbReference type="AlphaFoldDB" id="A0A7G8QA50"/>
<gene>
    <name evidence="2" type="ORF">H8F01_03325</name>
</gene>
<feature type="domain" description="Cupin type-2" evidence="1">
    <location>
        <begin position="29"/>
        <end position="92"/>
    </location>
</feature>
<name>A0A7G8QA50_9GAMM</name>
<sequence length="106" mass="11748">MAFEGDASEAFAEVAPYRDGAVYVSYYSGSSEWERHPNGDEVVMVLEGTTTVILLGNAGEERFSLVEQELIVIPKGVWHRFEGSDRLKVMTITPQPTEHSLDTPTT</sequence>
<evidence type="ECO:0000313" key="3">
    <source>
        <dbReference type="Proteomes" id="UP000515873"/>
    </source>
</evidence>
<dbReference type="InterPro" id="IPR011051">
    <property type="entry name" value="RmlC_Cupin_sf"/>
</dbReference>
<dbReference type="Pfam" id="PF07883">
    <property type="entry name" value="Cupin_2"/>
    <property type="match status" value="1"/>
</dbReference>
<accession>A0A7G8QA50</accession>
<evidence type="ECO:0000259" key="1">
    <source>
        <dbReference type="Pfam" id="PF07883"/>
    </source>
</evidence>
<dbReference type="InterPro" id="IPR014710">
    <property type="entry name" value="RmlC-like_jellyroll"/>
</dbReference>
<evidence type="ECO:0000313" key="2">
    <source>
        <dbReference type="EMBL" id="QNK03658.1"/>
    </source>
</evidence>
<dbReference type="Proteomes" id="UP000515873">
    <property type="component" value="Chromosome"/>
</dbReference>
<dbReference type="KEGG" id="dtl:H8F01_03325"/>
<dbReference type="Gene3D" id="2.60.120.10">
    <property type="entry name" value="Jelly Rolls"/>
    <property type="match status" value="1"/>
</dbReference>
<reference evidence="2 3" key="1">
    <citation type="submission" date="2020-08" db="EMBL/GenBank/DDBJ databases">
        <title>Dyella sp. G9 isolated from forest soil.</title>
        <authorList>
            <person name="Fu J."/>
            <person name="Qiu L."/>
        </authorList>
    </citation>
    <scope>NUCLEOTIDE SEQUENCE [LARGE SCALE GENOMIC DNA]</scope>
    <source>
        <strain evidence="2 3">G9</strain>
    </source>
</reference>
<dbReference type="SUPFAM" id="SSF51182">
    <property type="entry name" value="RmlC-like cupins"/>
    <property type="match status" value="1"/>
</dbReference>
<keyword evidence="3" id="KW-1185">Reference proteome</keyword>
<dbReference type="EMBL" id="CP060412">
    <property type="protein sequence ID" value="QNK03658.1"/>
    <property type="molecule type" value="Genomic_DNA"/>
</dbReference>
<protein>
    <submittedName>
        <fullName evidence="2">Cupin domain-containing protein</fullName>
    </submittedName>
</protein>
<dbReference type="InterPro" id="IPR013096">
    <property type="entry name" value="Cupin_2"/>
</dbReference>
<organism evidence="2 3">
    <name type="scientific">Dyella telluris</name>
    <dbReference type="NCBI Taxonomy" id="2763498"/>
    <lineage>
        <taxon>Bacteria</taxon>
        <taxon>Pseudomonadati</taxon>
        <taxon>Pseudomonadota</taxon>
        <taxon>Gammaproteobacteria</taxon>
        <taxon>Lysobacterales</taxon>
        <taxon>Rhodanobacteraceae</taxon>
        <taxon>Dyella</taxon>
    </lineage>
</organism>